<name>A0A7T4BN82_9CORY</name>
<sequence>MTYRLRADVLDEAIEITGAKSDDQLGQAFLDRTGQTVRNWRFGKTAPDLASVAKLQRITGRAFEDMVDIAETSAA</sequence>
<evidence type="ECO:0000313" key="3">
    <source>
        <dbReference type="Proteomes" id="UP000596145"/>
    </source>
</evidence>
<evidence type="ECO:0000313" key="1">
    <source>
        <dbReference type="EMBL" id="QQB45327.1"/>
    </source>
</evidence>
<organism evidence="1 3">
    <name type="scientific">Corynebacterium glucuronolyticum</name>
    <dbReference type="NCBI Taxonomy" id="39791"/>
    <lineage>
        <taxon>Bacteria</taxon>
        <taxon>Bacillati</taxon>
        <taxon>Actinomycetota</taxon>
        <taxon>Actinomycetes</taxon>
        <taxon>Mycobacteriales</taxon>
        <taxon>Corynebacteriaceae</taxon>
        <taxon>Corynebacterium</taxon>
    </lineage>
</organism>
<gene>
    <name evidence="2" type="ORF">I6I10_06840</name>
    <name evidence="1" type="ORF">I6I10_07215</name>
</gene>
<dbReference type="Proteomes" id="UP000596145">
    <property type="component" value="Chromosome"/>
</dbReference>
<dbReference type="EMBL" id="CP066007">
    <property type="protein sequence ID" value="QQB45327.1"/>
    <property type="molecule type" value="Genomic_DNA"/>
</dbReference>
<dbReference type="RefSeq" id="WP_084036470.1">
    <property type="nucleotide sequence ID" value="NZ_CP066007.1"/>
</dbReference>
<reference evidence="1 3" key="1">
    <citation type="submission" date="2020-12" db="EMBL/GenBank/DDBJ databases">
        <title>FDA dAtabase for Regulatory Grade micrObial Sequences (FDA-ARGOS): Supporting development and validation of Infectious Disease Dx tests.</title>
        <authorList>
            <person name="Sproer C."/>
            <person name="Gronow S."/>
            <person name="Severitt S."/>
            <person name="Schroder I."/>
            <person name="Tallon L."/>
            <person name="Sadzewicz L."/>
            <person name="Zhao X."/>
            <person name="Boylan J."/>
            <person name="Ott S."/>
            <person name="Bowen H."/>
            <person name="Vavikolanu K."/>
            <person name="Mehta A."/>
            <person name="Aluvathingal J."/>
            <person name="Nadendla S."/>
            <person name="Lowell S."/>
            <person name="Myers T."/>
            <person name="Yan Y."/>
            <person name="Sichtig H."/>
        </authorList>
    </citation>
    <scope>NUCLEOTIDE SEQUENCE [LARGE SCALE GENOMIC DNA]</scope>
    <source>
        <strain evidence="1 3">FDAARGOS_1053</strain>
    </source>
</reference>
<dbReference type="OrthoDB" id="4427456at2"/>
<protein>
    <submittedName>
        <fullName evidence="1">Uncharacterized protein</fullName>
    </submittedName>
</protein>
<accession>A0A7T4BN82</accession>
<dbReference type="AlphaFoldDB" id="A0A7T4BN82"/>
<dbReference type="GeneID" id="92760543"/>
<dbReference type="EMBL" id="CP066007">
    <property type="protein sequence ID" value="QQB47578.1"/>
    <property type="molecule type" value="Genomic_DNA"/>
</dbReference>
<evidence type="ECO:0000313" key="2">
    <source>
        <dbReference type="EMBL" id="QQB47578.1"/>
    </source>
</evidence>
<proteinExistence type="predicted"/>